<dbReference type="InParanoid" id="A0A672IWE1"/>
<dbReference type="Proteomes" id="UP000472267">
    <property type="component" value="Chromosome 14"/>
</dbReference>
<dbReference type="PANTHER" id="PTHR22901">
    <property type="entry name" value="SIALATE O-ACETYLESTERASE"/>
    <property type="match status" value="1"/>
</dbReference>
<accession>A0A672IWE1</accession>
<evidence type="ECO:0000313" key="2">
    <source>
        <dbReference type="Proteomes" id="UP000472267"/>
    </source>
</evidence>
<name>A0A672IWE1_SALFA</name>
<dbReference type="GO" id="GO:0001681">
    <property type="term" value="F:sialate O-acetylesterase activity"/>
    <property type="evidence" value="ECO:0007669"/>
    <property type="project" value="InterPro"/>
</dbReference>
<organism evidence="1 2">
    <name type="scientific">Salarias fasciatus</name>
    <name type="common">Jewelled blenny</name>
    <name type="synonym">Blennius fasciatus</name>
    <dbReference type="NCBI Taxonomy" id="181472"/>
    <lineage>
        <taxon>Eukaryota</taxon>
        <taxon>Metazoa</taxon>
        <taxon>Chordata</taxon>
        <taxon>Craniata</taxon>
        <taxon>Vertebrata</taxon>
        <taxon>Euteleostomi</taxon>
        <taxon>Actinopterygii</taxon>
        <taxon>Neopterygii</taxon>
        <taxon>Teleostei</taxon>
        <taxon>Neoteleostei</taxon>
        <taxon>Acanthomorphata</taxon>
        <taxon>Ovalentaria</taxon>
        <taxon>Blenniimorphae</taxon>
        <taxon>Blenniiformes</taxon>
        <taxon>Blennioidei</taxon>
        <taxon>Blenniidae</taxon>
        <taxon>Salariinae</taxon>
        <taxon>Salarias</taxon>
    </lineage>
</organism>
<dbReference type="PANTHER" id="PTHR22901:SF0">
    <property type="entry name" value="SIALATE O-ACETYLESTERASE"/>
    <property type="match status" value="1"/>
</dbReference>
<dbReference type="GO" id="GO:0005975">
    <property type="term" value="P:carbohydrate metabolic process"/>
    <property type="evidence" value="ECO:0007669"/>
    <property type="project" value="TreeGrafter"/>
</dbReference>
<proteinExistence type="predicted"/>
<protein>
    <recommendedName>
        <fullName evidence="3">Sialate O-acetylesterase domain-containing protein</fullName>
    </recommendedName>
</protein>
<evidence type="ECO:0000313" key="1">
    <source>
        <dbReference type="Ensembl" id="ENSSFAP00005045277.1"/>
    </source>
</evidence>
<dbReference type="AlphaFoldDB" id="A0A672IWE1"/>
<dbReference type="SUPFAM" id="SSF52266">
    <property type="entry name" value="SGNH hydrolase"/>
    <property type="match status" value="1"/>
</dbReference>
<keyword evidence="2" id="KW-1185">Reference proteome</keyword>
<dbReference type="InterPro" id="IPR039329">
    <property type="entry name" value="SIAE"/>
</dbReference>
<reference evidence="1" key="1">
    <citation type="submission" date="2019-06" db="EMBL/GenBank/DDBJ databases">
        <authorList>
            <consortium name="Wellcome Sanger Institute Data Sharing"/>
        </authorList>
    </citation>
    <scope>NUCLEOTIDE SEQUENCE [LARGE SCALE GENOMIC DNA]</scope>
</reference>
<dbReference type="Ensembl" id="ENSSFAT00005046852.1">
    <property type="protein sequence ID" value="ENSSFAP00005045277.1"/>
    <property type="gene ID" value="ENSSFAG00005022184.1"/>
</dbReference>
<evidence type="ECO:0008006" key="3">
    <source>
        <dbReference type="Google" id="ProtNLM"/>
    </source>
</evidence>
<reference evidence="1" key="2">
    <citation type="submission" date="2025-08" db="UniProtKB">
        <authorList>
            <consortium name="Ensembl"/>
        </authorList>
    </citation>
    <scope>IDENTIFICATION</scope>
</reference>
<sequence length="210" mass="22988">MCTEIFPPYCPRVLKTVIKASCTPVFVCQSGVMFLTLCALFVLSACLHCCDAQLRLASYYGDHMVLQKSPARAVLWGYGPEGAHVTVSLSGPTQQRTSPVTVTEGIWRVTLDPVEPGGPYMVNVSSETSTVNMTDVLFGDVWLCGGQSNMRFHMSTIFNASSELALAPKYPHVRPFQAALNVSETELLDLIQVQIPWSVPTAGKTRIFLI</sequence>
<reference evidence="1" key="3">
    <citation type="submission" date="2025-09" db="UniProtKB">
        <authorList>
            <consortium name="Ensembl"/>
        </authorList>
    </citation>
    <scope>IDENTIFICATION</scope>
</reference>
<dbReference type="OMA" id="MSTIFNA"/>